<protein>
    <submittedName>
        <fullName evidence="1">Uncharacterized protein</fullName>
    </submittedName>
</protein>
<sequence>MLDIILYYVNQQSWTLTCTFMISNTPFSGVKNFACDTLACQRSVWLTAQPLNKPRHCEEPL</sequence>
<name>A0A1M6J3C8_REIAG</name>
<dbReference type="AlphaFoldDB" id="A0A1M6J3C8"/>
<evidence type="ECO:0000313" key="1">
    <source>
        <dbReference type="EMBL" id="SHJ41182.1"/>
    </source>
</evidence>
<dbReference type="STRING" id="156994.SAMN04488028_10125"/>
<evidence type="ECO:0000313" key="2">
    <source>
        <dbReference type="Proteomes" id="UP000184474"/>
    </source>
</evidence>
<reference evidence="2" key="1">
    <citation type="submission" date="2016-11" db="EMBL/GenBank/DDBJ databases">
        <authorList>
            <person name="Varghese N."/>
            <person name="Submissions S."/>
        </authorList>
    </citation>
    <scope>NUCLEOTIDE SEQUENCE [LARGE SCALE GENOMIC DNA]</scope>
    <source>
        <strain evidence="2">DSM 26134</strain>
    </source>
</reference>
<proteinExistence type="predicted"/>
<accession>A0A1M6J3C8</accession>
<dbReference type="EMBL" id="FRAA01000001">
    <property type="protein sequence ID" value="SHJ41182.1"/>
    <property type="molecule type" value="Genomic_DNA"/>
</dbReference>
<gene>
    <name evidence="1" type="ORF">SAMN04488028_10125</name>
</gene>
<keyword evidence="2" id="KW-1185">Reference proteome</keyword>
<dbReference type="Proteomes" id="UP000184474">
    <property type="component" value="Unassembled WGS sequence"/>
</dbReference>
<organism evidence="1 2">
    <name type="scientific">Reichenbachiella agariperforans</name>
    <dbReference type="NCBI Taxonomy" id="156994"/>
    <lineage>
        <taxon>Bacteria</taxon>
        <taxon>Pseudomonadati</taxon>
        <taxon>Bacteroidota</taxon>
        <taxon>Cytophagia</taxon>
        <taxon>Cytophagales</taxon>
        <taxon>Reichenbachiellaceae</taxon>
        <taxon>Reichenbachiella</taxon>
    </lineage>
</organism>